<feature type="compositionally biased region" description="Low complexity" evidence="1">
    <location>
        <begin position="46"/>
        <end position="61"/>
    </location>
</feature>
<feature type="region of interest" description="Disordered" evidence="1">
    <location>
        <begin position="227"/>
        <end position="254"/>
    </location>
</feature>
<proteinExistence type="predicted"/>
<sequence>MVVLSATTTIFSKDLTASPPGAIPTPVVKPDSAKPIPPTTDSLNIPSTSSTSSAPSTRDLSFQSLSTSSSDIARSTITHSFTPPAFGSSFISPGLSPPVSGSTLSTTSSLSTLSVPILQSPVSQPNGQATGIVSASQQHDSIDGTLKKALVFAGAGLGLLLILAALYRYRISYKRKRARRNEEYMLRARPFALATRVNRQVDYQPPNYATRRTRPVVGSIERLKDAFSRANSGSGPSRVTRQESANELEANPDGHFSTRRVRVVEIVDESDVYEHPPEYRLSASDPISAT</sequence>
<evidence type="ECO:0000313" key="3">
    <source>
        <dbReference type="EMBL" id="KAG5164289.1"/>
    </source>
</evidence>
<keyword evidence="2" id="KW-1133">Transmembrane helix</keyword>
<organism evidence="3">
    <name type="scientific">Psilocybe cubensis</name>
    <name type="common">Psychedelic mushroom</name>
    <name type="synonym">Stropharia cubensis</name>
    <dbReference type="NCBI Taxonomy" id="181762"/>
    <lineage>
        <taxon>Eukaryota</taxon>
        <taxon>Fungi</taxon>
        <taxon>Dikarya</taxon>
        <taxon>Basidiomycota</taxon>
        <taxon>Agaricomycotina</taxon>
        <taxon>Agaricomycetes</taxon>
        <taxon>Agaricomycetidae</taxon>
        <taxon>Agaricales</taxon>
        <taxon>Agaricineae</taxon>
        <taxon>Strophariaceae</taxon>
        <taxon>Psilocybe</taxon>
    </lineage>
</organism>
<dbReference type="EMBL" id="JAFIQS010000012">
    <property type="protein sequence ID" value="KAG5164289.1"/>
    <property type="molecule type" value="Genomic_DNA"/>
</dbReference>
<reference evidence="3" key="1">
    <citation type="submission" date="2021-02" db="EMBL/GenBank/DDBJ databases">
        <title>Psilocybe cubensis genome.</title>
        <authorList>
            <person name="Mckernan K.J."/>
            <person name="Crawford S."/>
            <person name="Trippe A."/>
            <person name="Kane L.T."/>
            <person name="Mclaughlin S."/>
        </authorList>
    </citation>
    <scope>NUCLEOTIDE SEQUENCE [LARGE SCALE GENOMIC DNA]</scope>
    <source>
        <strain evidence="3">MGC-MH-2018</strain>
    </source>
</reference>
<keyword evidence="2" id="KW-0812">Transmembrane</keyword>
<dbReference type="AlphaFoldDB" id="A0A8H7XR38"/>
<name>A0A8H7XR38_PSICU</name>
<comment type="caution">
    <text evidence="3">The sequence shown here is derived from an EMBL/GenBank/DDBJ whole genome shotgun (WGS) entry which is preliminary data.</text>
</comment>
<feature type="transmembrane region" description="Helical" evidence="2">
    <location>
        <begin position="149"/>
        <end position="169"/>
    </location>
</feature>
<feature type="region of interest" description="Disordered" evidence="1">
    <location>
        <begin position="15"/>
        <end position="61"/>
    </location>
</feature>
<evidence type="ECO:0000256" key="2">
    <source>
        <dbReference type="SAM" id="Phobius"/>
    </source>
</evidence>
<gene>
    <name evidence="3" type="ORF">JR316_010795</name>
</gene>
<protein>
    <submittedName>
        <fullName evidence="3">Uncharacterized protein</fullName>
    </submittedName>
</protein>
<keyword evidence="2" id="KW-0472">Membrane</keyword>
<evidence type="ECO:0000256" key="1">
    <source>
        <dbReference type="SAM" id="MobiDB-lite"/>
    </source>
</evidence>
<feature type="compositionally biased region" description="Polar residues" evidence="1">
    <location>
        <begin position="229"/>
        <end position="245"/>
    </location>
</feature>
<accession>A0A8H7XR38</accession>